<feature type="compositionally biased region" description="Basic and acidic residues" evidence="1">
    <location>
        <begin position="333"/>
        <end position="361"/>
    </location>
</feature>
<name>A0A4P9Y434_9FUNG</name>
<gene>
    <name evidence="3" type="ORF">BJ684DRAFT_16669</name>
</gene>
<evidence type="ECO:0000313" key="4">
    <source>
        <dbReference type="Proteomes" id="UP000267251"/>
    </source>
</evidence>
<feature type="region of interest" description="Disordered" evidence="1">
    <location>
        <begin position="333"/>
        <end position="373"/>
    </location>
</feature>
<keyword evidence="4" id="KW-1185">Reference proteome</keyword>
<evidence type="ECO:0000256" key="2">
    <source>
        <dbReference type="SAM" id="SignalP"/>
    </source>
</evidence>
<dbReference type="Proteomes" id="UP000267251">
    <property type="component" value="Unassembled WGS sequence"/>
</dbReference>
<feature type="region of interest" description="Disordered" evidence="1">
    <location>
        <begin position="46"/>
        <end position="79"/>
    </location>
</feature>
<feature type="region of interest" description="Disordered" evidence="1">
    <location>
        <begin position="271"/>
        <end position="316"/>
    </location>
</feature>
<dbReference type="EMBL" id="KZ988171">
    <property type="protein sequence ID" value="RKP12891.1"/>
    <property type="molecule type" value="Genomic_DNA"/>
</dbReference>
<feature type="signal peptide" evidence="2">
    <location>
        <begin position="1"/>
        <end position="20"/>
    </location>
</feature>
<dbReference type="AlphaFoldDB" id="A0A4P9Y434"/>
<reference evidence="4" key="1">
    <citation type="journal article" date="2018" name="Nat. Microbiol.">
        <title>Leveraging single-cell genomics to expand the fungal tree of life.</title>
        <authorList>
            <person name="Ahrendt S.R."/>
            <person name="Quandt C.A."/>
            <person name="Ciobanu D."/>
            <person name="Clum A."/>
            <person name="Salamov A."/>
            <person name="Andreopoulos B."/>
            <person name="Cheng J.F."/>
            <person name="Woyke T."/>
            <person name="Pelin A."/>
            <person name="Henrissat B."/>
            <person name="Reynolds N.K."/>
            <person name="Benny G.L."/>
            <person name="Smith M.E."/>
            <person name="James T.Y."/>
            <person name="Grigoriev I.V."/>
        </authorList>
    </citation>
    <scope>NUCLEOTIDE SEQUENCE [LARGE SCALE GENOMIC DNA]</scope>
</reference>
<proteinExistence type="predicted"/>
<dbReference type="OrthoDB" id="10601510at2759"/>
<feature type="chain" id="PRO_5020974900" evidence="2">
    <location>
        <begin position="21"/>
        <end position="499"/>
    </location>
</feature>
<protein>
    <submittedName>
        <fullName evidence="3">Uncharacterized protein</fullName>
    </submittedName>
</protein>
<evidence type="ECO:0000256" key="1">
    <source>
        <dbReference type="SAM" id="MobiDB-lite"/>
    </source>
</evidence>
<sequence>MLLVLPALLGLASLTLTTHALPLPHPEAPPSQASITDVGKAGKLIHPVQSSPSEKSIPISEGPSEKGAPVSEAPSPPEHGFLYNLGDGIAAAAITGPIFQAPSRSANEAMTRALAPKYAASDQEYEDAVLKGKELLEKEGIEQPEALSPLDSARKSLEEMLAYKSEKKGHARRPPLWAKHFYEFPYHGTRDSTRQAYTGRGSKWQIKVAFGWMSYERKMEETDEGSWLGGGEGVKYIQEREGRSIIIWIIQILIVGGGILILERALGGAGAGEASPKFNGGDADRRDMVLGGRVGPEEEGWEEREGRPPSPLIRHSRGFCGVMCPGPFLLERIGHRQGEKEGKDKKEKGKTRDVEEGHDDNGGLGQGTRGQGRMVPVNTKERYFGDVGLEGGEGAWVGLGRTGARWDEGRTIHALQRAHPALPLHVPFPIFEKRPEGCLQGPGHGTKRMSLPSIKAPVILLSLVQMASLRVHKEGQRIHLPIQQAPEWPFQGDEEDQSS</sequence>
<feature type="compositionally biased region" description="Low complexity" evidence="1">
    <location>
        <begin position="50"/>
        <end position="62"/>
    </location>
</feature>
<organism evidence="3 4">
    <name type="scientific">Piptocephalis cylindrospora</name>
    <dbReference type="NCBI Taxonomy" id="1907219"/>
    <lineage>
        <taxon>Eukaryota</taxon>
        <taxon>Fungi</taxon>
        <taxon>Fungi incertae sedis</taxon>
        <taxon>Zoopagomycota</taxon>
        <taxon>Zoopagomycotina</taxon>
        <taxon>Zoopagomycetes</taxon>
        <taxon>Zoopagales</taxon>
        <taxon>Piptocephalidaceae</taxon>
        <taxon>Piptocephalis</taxon>
    </lineage>
</organism>
<evidence type="ECO:0000313" key="3">
    <source>
        <dbReference type="EMBL" id="RKP12891.1"/>
    </source>
</evidence>
<keyword evidence="2" id="KW-0732">Signal</keyword>
<accession>A0A4P9Y434</accession>